<keyword evidence="3" id="KW-1185">Reference proteome</keyword>
<comment type="caution">
    <text evidence="2">The sequence shown here is derived from an EMBL/GenBank/DDBJ whole genome shotgun (WGS) entry which is preliminary data.</text>
</comment>
<accession>A0A8J2JIU8</accession>
<proteinExistence type="predicted"/>
<protein>
    <submittedName>
        <fullName evidence="2">Uncharacterized protein</fullName>
    </submittedName>
</protein>
<reference evidence="2" key="1">
    <citation type="submission" date="2021-06" db="EMBL/GenBank/DDBJ databases">
        <authorList>
            <person name="Hodson N. C."/>
            <person name="Mongue J. A."/>
            <person name="Jaron S. K."/>
        </authorList>
    </citation>
    <scope>NUCLEOTIDE SEQUENCE</scope>
</reference>
<keyword evidence="1" id="KW-0472">Membrane</keyword>
<organism evidence="2 3">
    <name type="scientific">Allacma fusca</name>
    <dbReference type="NCBI Taxonomy" id="39272"/>
    <lineage>
        <taxon>Eukaryota</taxon>
        <taxon>Metazoa</taxon>
        <taxon>Ecdysozoa</taxon>
        <taxon>Arthropoda</taxon>
        <taxon>Hexapoda</taxon>
        <taxon>Collembola</taxon>
        <taxon>Symphypleona</taxon>
        <taxon>Sminthuridae</taxon>
        <taxon>Allacma</taxon>
    </lineage>
</organism>
<feature type="transmembrane region" description="Helical" evidence="1">
    <location>
        <begin position="36"/>
        <end position="56"/>
    </location>
</feature>
<dbReference type="AlphaFoldDB" id="A0A8J2JIU8"/>
<evidence type="ECO:0000313" key="3">
    <source>
        <dbReference type="Proteomes" id="UP000708208"/>
    </source>
</evidence>
<gene>
    <name evidence="2" type="ORF">AFUS01_LOCUS10209</name>
</gene>
<dbReference type="Proteomes" id="UP000708208">
    <property type="component" value="Unassembled WGS sequence"/>
</dbReference>
<sequence>PKRQDARETSIGFVLVACVALFVVEETPQLMRRGSSLVTIIVQEVLTTVLFAVKLINTKEVLRHVMEPGATSESECNN</sequence>
<feature type="transmembrane region" description="Helical" evidence="1">
    <location>
        <begin position="7"/>
        <end position="24"/>
    </location>
</feature>
<evidence type="ECO:0000313" key="2">
    <source>
        <dbReference type="EMBL" id="CAG7720958.1"/>
    </source>
</evidence>
<keyword evidence="1" id="KW-0812">Transmembrane</keyword>
<dbReference type="EMBL" id="CAJVCH010075611">
    <property type="protein sequence ID" value="CAG7720958.1"/>
    <property type="molecule type" value="Genomic_DNA"/>
</dbReference>
<name>A0A8J2JIU8_9HEXA</name>
<feature type="non-terminal residue" evidence="2">
    <location>
        <position position="1"/>
    </location>
</feature>
<keyword evidence="1" id="KW-1133">Transmembrane helix</keyword>
<evidence type="ECO:0000256" key="1">
    <source>
        <dbReference type="SAM" id="Phobius"/>
    </source>
</evidence>